<dbReference type="Gene3D" id="3.40.50.300">
    <property type="entry name" value="P-loop containing nucleotide triphosphate hydrolases"/>
    <property type="match status" value="2"/>
</dbReference>
<evidence type="ECO:0000256" key="1">
    <source>
        <dbReference type="ARBA" id="ARBA00022741"/>
    </source>
</evidence>
<dbReference type="InterPro" id="IPR014001">
    <property type="entry name" value="Helicase_ATP-bd"/>
</dbReference>
<evidence type="ECO:0000256" key="6">
    <source>
        <dbReference type="SAM" id="MobiDB-lite"/>
    </source>
</evidence>
<evidence type="ECO:0000259" key="8">
    <source>
        <dbReference type="PROSITE" id="PS51194"/>
    </source>
</evidence>
<keyword evidence="4" id="KW-0067">ATP-binding</keyword>
<dbReference type="GO" id="GO:0004386">
    <property type="term" value="F:helicase activity"/>
    <property type="evidence" value="ECO:0007669"/>
    <property type="project" value="UniProtKB-KW"/>
</dbReference>
<dbReference type="InterPro" id="IPR027417">
    <property type="entry name" value="P-loop_NTPase"/>
</dbReference>
<feature type="compositionally biased region" description="Basic and acidic residues" evidence="6">
    <location>
        <begin position="1045"/>
        <end position="1057"/>
    </location>
</feature>
<name>A0A1I7YHG7_9BILA</name>
<evidence type="ECO:0000259" key="7">
    <source>
        <dbReference type="PROSITE" id="PS51192"/>
    </source>
</evidence>
<sequence>MEVVAVEGSVIVEAPAAHLLHLCHCAMAFLRVSSPFTMELEDEVWRARKVLYSAYFGKGRYTPRGSTDAQFFHFLEKLLALSRKKKEKHGKLLDMSVRRKLIRFDFQWLREARNAGDIRHLREDIVEEFEFAVGSYAAYRNRDRFNKVKKLRESQKSLPIAVERQNILDLLEMNQVVIVAGDTGCGKSTQLPRYLLEAGYGKIACTQPRRIACTALAKRVAFETLNQYGNKVAYQIRFEKTKTRMTRILFLTEGLLLRQLATDRSLNQYNVIILDEVHERNLHGDLLVALLRDVIPKRPDLKLILMSATINLDLFTGYFEGAPVVQVPGRLFPIELKYMPVKEHDTSKTAKIDIGPYLRILQMIDQKYPSKDRGDVLIFVNGMAAISTIAEGLKKYAEHSKRWIILRLHSSLTEEEQDKVFDMAPAGVRKCIISTNIAETSLTIDEIRFVIDSGKVNLARYDPITRSSRLTDCWVSKASANQRMGRAGRTGPGVCFRLYSSDHFNKMENFTPSEIRRVSLDSLILQILGMKLNWDVEDFPFLERPDEEAFKEAITSLQCQGVLLEENHNVLTPLGEILSMLPVDVAIGKMLVYSCVMNQIEVVLTVAAGLSVQYPFTAQSFQSSNLVKKREEMMSSIGDPFVLVNVYREWLEAKARGENTREWSRDRGIDESRLYEISKLRKQFAEILEQANLIEKEEEDSTKFERRVRAGDKRRLRELKKEARFQEKKRKVLKYEKHFDSFMDIDEEGDQNDPLKEISFLEFAVAHNQREVNKVIRCHKLRDLARPVVKMIIASGLYPQVAMEHTHNVHTYGHAQLAYCRSKPFVKIHPNGCLSQHPDFLDIEQDHDGVSDNHHLLYYGMLLETTDPFLVNTAKIPAVLLIAFARSVIHVEPRIICCDGFIEFIFDREEHAEDVFKQACEIRREFAEAMARKLANQKYGGRELDRKIGKLSRSAYPLRLRRIMYPPVGMLLGVHSLKDGAISFAVTVDKDDSATDATSQDSQDGKKEEDEPEEKKGKLQRFCNFCQKMMYFVGPTDAARHMRSHKEEQKKEPKEEP</sequence>
<keyword evidence="3" id="KW-0347">Helicase</keyword>
<dbReference type="SMART" id="SM00847">
    <property type="entry name" value="HA2"/>
    <property type="match status" value="1"/>
</dbReference>
<dbReference type="PROSITE" id="PS51194">
    <property type="entry name" value="HELICASE_CTER"/>
    <property type="match status" value="1"/>
</dbReference>
<dbReference type="AlphaFoldDB" id="A0A1I7YHG7"/>
<dbReference type="GO" id="GO:0003723">
    <property type="term" value="F:RNA binding"/>
    <property type="evidence" value="ECO:0007669"/>
    <property type="project" value="TreeGrafter"/>
</dbReference>
<organism evidence="9 10">
    <name type="scientific">Steinernema glaseri</name>
    <dbReference type="NCBI Taxonomy" id="37863"/>
    <lineage>
        <taxon>Eukaryota</taxon>
        <taxon>Metazoa</taxon>
        <taxon>Ecdysozoa</taxon>
        <taxon>Nematoda</taxon>
        <taxon>Chromadorea</taxon>
        <taxon>Rhabditida</taxon>
        <taxon>Tylenchina</taxon>
        <taxon>Panagrolaimomorpha</taxon>
        <taxon>Strongyloidoidea</taxon>
        <taxon>Steinernematidae</taxon>
        <taxon>Steinernema</taxon>
    </lineage>
</organism>
<accession>A0A1I7YHG7</accession>
<dbReference type="InterPro" id="IPR011709">
    <property type="entry name" value="DEAD-box_helicase_OB_fold"/>
</dbReference>
<dbReference type="SUPFAM" id="SSF52540">
    <property type="entry name" value="P-loop containing nucleoside triphosphate hydrolases"/>
    <property type="match status" value="1"/>
</dbReference>
<keyword evidence="5" id="KW-0175">Coiled coil</keyword>
<dbReference type="CDD" id="cd17979">
    <property type="entry name" value="DEXHc_DHX34"/>
    <property type="match status" value="1"/>
</dbReference>
<evidence type="ECO:0000256" key="3">
    <source>
        <dbReference type="ARBA" id="ARBA00022806"/>
    </source>
</evidence>
<evidence type="ECO:0000256" key="4">
    <source>
        <dbReference type="ARBA" id="ARBA00022840"/>
    </source>
</evidence>
<feature type="domain" description="Helicase ATP-binding" evidence="7">
    <location>
        <begin position="168"/>
        <end position="328"/>
    </location>
</feature>
<dbReference type="Pfam" id="PF07717">
    <property type="entry name" value="OB_NTP_bind"/>
    <property type="match status" value="1"/>
</dbReference>
<dbReference type="SMART" id="SM00487">
    <property type="entry name" value="DEXDc"/>
    <property type="match status" value="1"/>
</dbReference>
<evidence type="ECO:0000256" key="5">
    <source>
        <dbReference type="SAM" id="Coils"/>
    </source>
</evidence>
<keyword evidence="9" id="KW-1185">Reference proteome</keyword>
<keyword evidence="1" id="KW-0547">Nucleotide-binding</keyword>
<dbReference type="PROSITE" id="PS51192">
    <property type="entry name" value="HELICASE_ATP_BIND_1"/>
    <property type="match status" value="1"/>
</dbReference>
<dbReference type="GO" id="GO:0016787">
    <property type="term" value="F:hydrolase activity"/>
    <property type="evidence" value="ECO:0007669"/>
    <property type="project" value="UniProtKB-KW"/>
</dbReference>
<reference evidence="10" key="1">
    <citation type="submission" date="2016-11" db="UniProtKB">
        <authorList>
            <consortium name="WormBaseParasite"/>
        </authorList>
    </citation>
    <scope>IDENTIFICATION</scope>
</reference>
<dbReference type="InterPro" id="IPR011545">
    <property type="entry name" value="DEAD/DEAH_box_helicase_dom"/>
</dbReference>
<dbReference type="InterPro" id="IPR001650">
    <property type="entry name" value="Helicase_C-like"/>
</dbReference>
<feature type="region of interest" description="Disordered" evidence="6">
    <location>
        <begin position="992"/>
        <end position="1018"/>
    </location>
</feature>
<feature type="coiled-coil region" evidence="5">
    <location>
        <begin position="677"/>
        <end position="736"/>
    </location>
</feature>
<dbReference type="Pfam" id="PF00270">
    <property type="entry name" value="DEAD"/>
    <property type="match status" value="1"/>
</dbReference>
<dbReference type="SMART" id="SM00490">
    <property type="entry name" value="HELICc"/>
    <property type="match status" value="1"/>
</dbReference>
<feature type="compositionally biased region" description="Basic and acidic residues" evidence="6">
    <location>
        <begin position="1003"/>
        <end position="1017"/>
    </location>
</feature>
<protein>
    <submittedName>
        <fullName evidence="10">ATP-dependent RNA helicase DHX34</fullName>
    </submittedName>
</protein>
<dbReference type="FunFam" id="3.40.50.300:FF:000725">
    <property type="entry name" value="probable ATP-dependent RNA helicase DHX34"/>
    <property type="match status" value="1"/>
</dbReference>
<dbReference type="Pfam" id="PF00271">
    <property type="entry name" value="Helicase_C"/>
    <property type="match status" value="1"/>
</dbReference>
<dbReference type="CDD" id="cd18791">
    <property type="entry name" value="SF2_C_RHA"/>
    <property type="match status" value="1"/>
</dbReference>
<dbReference type="WBParaSite" id="L893_g1638.t1">
    <property type="protein sequence ID" value="L893_g1638.t1"/>
    <property type="gene ID" value="L893_g1638"/>
</dbReference>
<dbReference type="PANTHER" id="PTHR18934:SF221">
    <property type="entry name" value="ATP-DEPENDENT RNA HELICASE DHX34-RELATED"/>
    <property type="match status" value="1"/>
</dbReference>
<dbReference type="GO" id="GO:0005524">
    <property type="term" value="F:ATP binding"/>
    <property type="evidence" value="ECO:0007669"/>
    <property type="project" value="UniProtKB-KW"/>
</dbReference>
<dbReference type="InterPro" id="IPR007502">
    <property type="entry name" value="Helicase-assoc_dom"/>
</dbReference>
<evidence type="ECO:0000313" key="9">
    <source>
        <dbReference type="Proteomes" id="UP000095287"/>
    </source>
</evidence>
<dbReference type="Gene3D" id="1.20.120.1080">
    <property type="match status" value="1"/>
</dbReference>
<dbReference type="FunFam" id="3.40.50.300:FF:002670">
    <property type="entry name" value="Os03g0282700 protein"/>
    <property type="match status" value="1"/>
</dbReference>
<feature type="domain" description="Helicase C-terminal" evidence="8">
    <location>
        <begin position="363"/>
        <end position="531"/>
    </location>
</feature>
<feature type="region of interest" description="Disordered" evidence="6">
    <location>
        <begin position="1037"/>
        <end position="1057"/>
    </location>
</feature>
<evidence type="ECO:0000256" key="2">
    <source>
        <dbReference type="ARBA" id="ARBA00022801"/>
    </source>
</evidence>
<keyword evidence="2" id="KW-0378">Hydrolase</keyword>
<proteinExistence type="predicted"/>
<dbReference type="Proteomes" id="UP000095287">
    <property type="component" value="Unplaced"/>
</dbReference>
<evidence type="ECO:0000313" key="10">
    <source>
        <dbReference type="WBParaSite" id="L893_g1638.t1"/>
    </source>
</evidence>
<dbReference type="PANTHER" id="PTHR18934">
    <property type="entry name" value="ATP-DEPENDENT RNA HELICASE"/>
    <property type="match status" value="1"/>
</dbReference>